<proteinExistence type="predicted"/>
<name>A0A7W8C4W2_9BACT</name>
<keyword evidence="2" id="KW-0328">Glycosyltransferase</keyword>
<accession>A0A7W8C4W2</accession>
<dbReference type="EMBL" id="JACHGO010000012">
    <property type="protein sequence ID" value="MBB5144778.1"/>
    <property type="molecule type" value="Genomic_DNA"/>
</dbReference>
<evidence type="ECO:0000313" key="3">
    <source>
        <dbReference type="Proteomes" id="UP000539075"/>
    </source>
</evidence>
<dbReference type="SUPFAM" id="SSF53756">
    <property type="entry name" value="UDP-Glycosyltransferase/glycogen phosphorylase"/>
    <property type="match status" value="1"/>
</dbReference>
<keyword evidence="2" id="KW-0808">Transferase</keyword>
<dbReference type="Pfam" id="PF22059">
    <property type="entry name" value="GumK_N"/>
    <property type="match status" value="1"/>
</dbReference>
<organism evidence="2 3">
    <name type="scientific">Desulfovibrio intestinalis</name>
    <dbReference type="NCBI Taxonomy" id="58621"/>
    <lineage>
        <taxon>Bacteria</taxon>
        <taxon>Pseudomonadati</taxon>
        <taxon>Thermodesulfobacteriota</taxon>
        <taxon>Desulfovibrionia</taxon>
        <taxon>Desulfovibrionales</taxon>
        <taxon>Desulfovibrionaceae</taxon>
        <taxon>Desulfovibrio</taxon>
    </lineage>
</organism>
<evidence type="ECO:0000259" key="1">
    <source>
        <dbReference type="Pfam" id="PF22059"/>
    </source>
</evidence>
<dbReference type="GO" id="GO:0016757">
    <property type="term" value="F:glycosyltransferase activity"/>
    <property type="evidence" value="ECO:0007669"/>
    <property type="project" value="UniProtKB-KW"/>
</dbReference>
<comment type="caution">
    <text evidence="2">The sequence shown here is derived from an EMBL/GenBank/DDBJ whole genome shotgun (WGS) entry which is preliminary data.</text>
</comment>
<dbReference type="InterPro" id="IPR054299">
    <property type="entry name" value="GumK_N"/>
</dbReference>
<reference evidence="2 3" key="1">
    <citation type="submission" date="2020-08" db="EMBL/GenBank/DDBJ databases">
        <title>Genomic Encyclopedia of Type Strains, Phase IV (KMG-IV): sequencing the most valuable type-strain genomes for metagenomic binning, comparative biology and taxonomic classification.</title>
        <authorList>
            <person name="Goeker M."/>
        </authorList>
    </citation>
    <scope>NUCLEOTIDE SEQUENCE [LARGE SCALE GENOMIC DNA]</scope>
    <source>
        <strain evidence="2 3">DSM 11275</strain>
    </source>
</reference>
<feature type="domain" description="Glucuronosyltransferase GumK N-terminal" evidence="1">
    <location>
        <begin position="5"/>
        <end position="177"/>
    </location>
</feature>
<dbReference type="Gene3D" id="3.40.50.11010">
    <property type="match status" value="1"/>
</dbReference>
<dbReference type="AlphaFoldDB" id="A0A7W8C4W2"/>
<gene>
    <name evidence="2" type="ORF">HNQ38_002898</name>
</gene>
<dbReference type="EC" id="2.4.1.264" evidence="2"/>
<keyword evidence="3" id="KW-1185">Reference proteome</keyword>
<sequence>MNIVLLSNHWYPSPRKAGFHHLANAWHAQGHNITFATVGFSWLSYARRDFRTRYSGIWQARNSMQSIAPGLDSYVHFTPTHPHSALFAQVDRLLAARMDRYDRYPLGQLQSRIQEADAVVYESNASLFLTRLCRSLAPQARHIYRVSDDIRTMRSTPLRMVTLEQELAPGFSLISVPCAPLAEKFPNPSTVRIQPHGIDKSSFDACSDNPFAPGTANAVFCGLGFYDVEAVHRMAEQCQNVDFHILGIVRPGKNIPANVQYYGEIPFKETIPFIKFASSGLYTLRPSSRPMQAYTDSLKIMQYRYCGLPIVSPDFIDLHRAGVFYYTPGDASSCRTALQNALAHGHDASFALEVRTWAEVAKEILQM</sequence>
<dbReference type="Gene3D" id="3.40.50.2000">
    <property type="entry name" value="Glycogen Phosphorylase B"/>
    <property type="match status" value="1"/>
</dbReference>
<protein>
    <submittedName>
        <fullName evidence="2">2-beta-glucuronyltransferase</fullName>
        <ecNumber evidence="2">2.4.1.264</ecNumber>
    </submittedName>
</protein>
<evidence type="ECO:0000313" key="2">
    <source>
        <dbReference type="EMBL" id="MBB5144778.1"/>
    </source>
</evidence>
<dbReference type="RefSeq" id="WP_183722460.1">
    <property type="nucleotide sequence ID" value="NZ_JACHGO010000012.1"/>
</dbReference>
<dbReference type="Proteomes" id="UP000539075">
    <property type="component" value="Unassembled WGS sequence"/>
</dbReference>